<name>A0A840VCL0_9PROT</name>
<protein>
    <submittedName>
        <fullName evidence="10">Ceramide glucosyltransferase</fullName>
        <ecNumber evidence="10">2.4.1.80</ecNumber>
    </submittedName>
</protein>
<evidence type="ECO:0000256" key="2">
    <source>
        <dbReference type="ARBA" id="ARBA00004760"/>
    </source>
</evidence>
<organism evidence="10 11">
    <name type="scientific">Acidocella aromatica</name>
    <dbReference type="NCBI Taxonomy" id="1303579"/>
    <lineage>
        <taxon>Bacteria</taxon>
        <taxon>Pseudomonadati</taxon>
        <taxon>Pseudomonadota</taxon>
        <taxon>Alphaproteobacteria</taxon>
        <taxon>Acetobacterales</taxon>
        <taxon>Acidocellaceae</taxon>
        <taxon>Acidocella</taxon>
    </lineage>
</organism>
<comment type="pathway">
    <text evidence="3">Sphingolipid metabolism.</text>
</comment>
<evidence type="ECO:0000256" key="4">
    <source>
        <dbReference type="ARBA" id="ARBA00022676"/>
    </source>
</evidence>
<keyword evidence="8 9" id="KW-0472">Membrane</keyword>
<dbReference type="PANTHER" id="PTHR12726">
    <property type="entry name" value="CERAMIDE GLUCOSYLTRANSFERASE"/>
    <property type="match status" value="1"/>
</dbReference>
<comment type="subcellular location">
    <subcellularLocation>
        <location evidence="1">Membrane</location>
        <topology evidence="1">Multi-pass membrane protein</topology>
    </subcellularLocation>
</comment>
<dbReference type="Gene3D" id="3.90.550.10">
    <property type="entry name" value="Spore Coat Polysaccharide Biosynthesis Protein SpsA, Chain A"/>
    <property type="match status" value="1"/>
</dbReference>
<keyword evidence="4 10" id="KW-0328">Glycosyltransferase</keyword>
<feature type="transmembrane region" description="Helical" evidence="9">
    <location>
        <begin position="289"/>
        <end position="313"/>
    </location>
</feature>
<dbReference type="Proteomes" id="UP000553706">
    <property type="component" value="Unassembled WGS sequence"/>
</dbReference>
<evidence type="ECO:0000256" key="9">
    <source>
        <dbReference type="SAM" id="Phobius"/>
    </source>
</evidence>
<dbReference type="AlphaFoldDB" id="A0A840VCL0"/>
<accession>A0A840VCL0</accession>
<evidence type="ECO:0000256" key="3">
    <source>
        <dbReference type="ARBA" id="ARBA00004991"/>
    </source>
</evidence>
<evidence type="ECO:0000313" key="10">
    <source>
        <dbReference type="EMBL" id="MBB5372587.1"/>
    </source>
</evidence>
<dbReference type="Pfam" id="PF13506">
    <property type="entry name" value="Glyco_transf_21"/>
    <property type="match status" value="1"/>
</dbReference>
<comment type="pathway">
    <text evidence="2">Lipid metabolism; sphingolipid metabolism.</text>
</comment>
<dbReference type="GO" id="GO:0008120">
    <property type="term" value="F:ceramide glucosyltransferase activity"/>
    <property type="evidence" value="ECO:0007669"/>
    <property type="project" value="UniProtKB-EC"/>
</dbReference>
<evidence type="ECO:0000256" key="6">
    <source>
        <dbReference type="ARBA" id="ARBA00022692"/>
    </source>
</evidence>
<dbReference type="PANTHER" id="PTHR12726:SF0">
    <property type="entry name" value="CERAMIDE GLUCOSYLTRANSFERASE"/>
    <property type="match status" value="1"/>
</dbReference>
<dbReference type="GO" id="GO:0006679">
    <property type="term" value="P:glucosylceramide biosynthetic process"/>
    <property type="evidence" value="ECO:0007669"/>
    <property type="project" value="TreeGrafter"/>
</dbReference>
<keyword evidence="7 9" id="KW-1133">Transmembrane helix</keyword>
<evidence type="ECO:0000256" key="7">
    <source>
        <dbReference type="ARBA" id="ARBA00022989"/>
    </source>
</evidence>
<dbReference type="InterPro" id="IPR025993">
    <property type="entry name" value="Ceramide_glucosylTrfase"/>
</dbReference>
<dbReference type="RefSeq" id="WP_183265595.1">
    <property type="nucleotide sequence ID" value="NZ_JACHFJ010000002.1"/>
</dbReference>
<keyword evidence="5 10" id="KW-0808">Transferase</keyword>
<evidence type="ECO:0000256" key="8">
    <source>
        <dbReference type="ARBA" id="ARBA00023136"/>
    </source>
</evidence>
<comment type="caution">
    <text evidence="10">The sequence shown here is derived from an EMBL/GenBank/DDBJ whole genome shotgun (WGS) entry which is preliminary data.</text>
</comment>
<dbReference type="InterPro" id="IPR017835">
    <property type="entry name" value="Hopen-assoc_HpnI"/>
</dbReference>
<dbReference type="EC" id="2.4.1.80" evidence="10"/>
<evidence type="ECO:0000256" key="1">
    <source>
        <dbReference type="ARBA" id="ARBA00004141"/>
    </source>
</evidence>
<dbReference type="SUPFAM" id="SSF53448">
    <property type="entry name" value="Nucleotide-diphospho-sugar transferases"/>
    <property type="match status" value="1"/>
</dbReference>
<dbReference type="GO" id="GO:0016020">
    <property type="term" value="C:membrane"/>
    <property type="evidence" value="ECO:0007669"/>
    <property type="project" value="UniProtKB-SubCell"/>
</dbReference>
<dbReference type="InterPro" id="IPR029044">
    <property type="entry name" value="Nucleotide-diphossugar_trans"/>
</dbReference>
<keyword evidence="6 9" id="KW-0812">Transmembrane</keyword>
<dbReference type="CDD" id="cd02520">
    <property type="entry name" value="Glucosylceramide_synthase"/>
    <property type="match status" value="1"/>
</dbReference>
<proteinExistence type="predicted"/>
<reference evidence="10 11" key="1">
    <citation type="submission" date="2020-08" db="EMBL/GenBank/DDBJ databases">
        <title>Genomic Encyclopedia of Type Strains, Phase IV (KMG-IV): sequencing the most valuable type-strain genomes for metagenomic binning, comparative biology and taxonomic classification.</title>
        <authorList>
            <person name="Goeker M."/>
        </authorList>
    </citation>
    <scope>NUCLEOTIDE SEQUENCE [LARGE SCALE GENOMIC DNA]</scope>
    <source>
        <strain evidence="10 11">DSM 27026</strain>
    </source>
</reference>
<dbReference type="EMBL" id="JACHFJ010000002">
    <property type="protein sequence ID" value="MBB5372587.1"/>
    <property type="molecule type" value="Genomic_DNA"/>
</dbReference>
<sequence>MQILSVFTSLCAFVGVAQQFIGTRLIERLATAPASVPASRPAVSVLKPLCGVDPLTELALESFFLIDYPDYQLVFGVQNETDPVRDVLARLRARYPERDVAVVVDAALHGSNRKVSNLINMLPEAKHEVLVISDADIHVPVYFLDRVVAEMAKPNVGLVTTLYTGLPGTSALASLLGACQINYTFLPGALLARKLGRQDCLGVTMALTKTVLAEIGGLEAVANNLADDQVLGRLVLARGYKLGLAQVIPATTVPEDDFNSLLRHELRWARTIRALVPLPYAASILQLSLLWAALTVLFAGGALWSWALFALILTARYAASRKIDAALRLPKSGAAWLLLLRELYSTIIYVASFTGSQVDWRGQVMHADAGKVAHR</sequence>
<keyword evidence="11" id="KW-1185">Reference proteome</keyword>
<evidence type="ECO:0000256" key="5">
    <source>
        <dbReference type="ARBA" id="ARBA00022679"/>
    </source>
</evidence>
<evidence type="ECO:0000313" key="11">
    <source>
        <dbReference type="Proteomes" id="UP000553706"/>
    </source>
</evidence>
<gene>
    <name evidence="10" type="ORF">HNP71_000825</name>
</gene>
<dbReference type="NCBIfam" id="TIGR03472">
    <property type="entry name" value="HpnI"/>
    <property type="match status" value="1"/>
</dbReference>